<comment type="caution">
    <text evidence="2">The sequence shown here is derived from an EMBL/GenBank/DDBJ whole genome shotgun (WGS) entry which is preliminary data.</text>
</comment>
<dbReference type="Proteomes" id="UP000824219">
    <property type="component" value="Linkage Group LG03"/>
</dbReference>
<accession>A0A9D3SWI7</accession>
<feature type="region of interest" description="Disordered" evidence="1">
    <location>
        <begin position="1"/>
        <end position="20"/>
    </location>
</feature>
<reference evidence="2 3" key="1">
    <citation type="submission" date="2021-06" db="EMBL/GenBank/DDBJ databases">
        <title>Chromosome-level genome assembly of the red-tail catfish (Hemibagrus wyckioides).</title>
        <authorList>
            <person name="Shao F."/>
        </authorList>
    </citation>
    <scope>NUCLEOTIDE SEQUENCE [LARGE SCALE GENOMIC DNA]</scope>
    <source>
        <strain evidence="2">EC202008001</strain>
        <tissue evidence="2">Blood</tissue>
    </source>
</reference>
<evidence type="ECO:0000313" key="3">
    <source>
        <dbReference type="Proteomes" id="UP000824219"/>
    </source>
</evidence>
<evidence type="ECO:0000256" key="1">
    <source>
        <dbReference type="SAM" id="MobiDB-lite"/>
    </source>
</evidence>
<name>A0A9D3SWI7_9TELE</name>
<sequence>MSEASVVASPAQVQPKDNEAATHNLLIPAQLLSQTHSRASLEEPQTLVNEPASHVLLLTEADDMAYHALLTSEAEKSGLPCYVSA</sequence>
<dbReference type="EMBL" id="JAHKSW010000003">
    <property type="protein sequence ID" value="KAG7334294.1"/>
    <property type="molecule type" value="Genomic_DNA"/>
</dbReference>
<proteinExistence type="predicted"/>
<gene>
    <name evidence="2" type="ORF">KOW79_002701</name>
</gene>
<organism evidence="2 3">
    <name type="scientific">Hemibagrus wyckioides</name>
    <dbReference type="NCBI Taxonomy" id="337641"/>
    <lineage>
        <taxon>Eukaryota</taxon>
        <taxon>Metazoa</taxon>
        <taxon>Chordata</taxon>
        <taxon>Craniata</taxon>
        <taxon>Vertebrata</taxon>
        <taxon>Euteleostomi</taxon>
        <taxon>Actinopterygii</taxon>
        <taxon>Neopterygii</taxon>
        <taxon>Teleostei</taxon>
        <taxon>Ostariophysi</taxon>
        <taxon>Siluriformes</taxon>
        <taxon>Bagridae</taxon>
        <taxon>Hemibagrus</taxon>
    </lineage>
</organism>
<dbReference type="AlphaFoldDB" id="A0A9D3SWI7"/>
<keyword evidence="3" id="KW-1185">Reference proteome</keyword>
<protein>
    <submittedName>
        <fullName evidence="2">Uncharacterized protein</fullName>
    </submittedName>
</protein>
<evidence type="ECO:0000313" key="2">
    <source>
        <dbReference type="EMBL" id="KAG7334294.1"/>
    </source>
</evidence>